<dbReference type="EMBL" id="JAHDVG010000488">
    <property type="protein sequence ID" value="KAH1165465.1"/>
    <property type="molecule type" value="Genomic_DNA"/>
</dbReference>
<proteinExistence type="predicted"/>
<evidence type="ECO:0000313" key="1">
    <source>
        <dbReference type="EMBL" id="KAH1165465.1"/>
    </source>
</evidence>
<organism evidence="1 2">
    <name type="scientific">Mauremys mutica</name>
    <name type="common">yellowpond turtle</name>
    <dbReference type="NCBI Taxonomy" id="74926"/>
    <lineage>
        <taxon>Eukaryota</taxon>
        <taxon>Metazoa</taxon>
        <taxon>Chordata</taxon>
        <taxon>Craniata</taxon>
        <taxon>Vertebrata</taxon>
        <taxon>Euteleostomi</taxon>
        <taxon>Archelosauria</taxon>
        <taxon>Testudinata</taxon>
        <taxon>Testudines</taxon>
        <taxon>Cryptodira</taxon>
        <taxon>Durocryptodira</taxon>
        <taxon>Testudinoidea</taxon>
        <taxon>Geoemydidae</taxon>
        <taxon>Geoemydinae</taxon>
        <taxon>Mauremys</taxon>
    </lineage>
</organism>
<dbReference type="Proteomes" id="UP000827986">
    <property type="component" value="Unassembled WGS sequence"/>
</dbReference>
<accession>A0A9D4ARD0</accession>
<keyword evidence="2" id="KW-1185">Reference proteome</keyword>
<evidence type="ECO:0000313" key="2">
    <source>
        <dbReference type="Proteomes" id="UP000827986"/>
    </source>
</evidence>
<sequence>MPLHGQTFTSGRQTGTWHLGQFGNKTTLGLPQQLLLPLHPQRPPLFLLRISCLDPLPWGWAGQIVTSRPEFVEPAIPWFTGAHGESHAEPASSVEIYGLITPVRGLSISGVRLAERRLPALSAAGPRWCSLEGWARALRGRS</sequence>
<comment type="caution">
    <text evidence="1">The sequence shown here is derived from an EMBL/GenBank/DDBJ whole genome shotgun (WGS) entry which is preliminary data.</text>
</comment>
<name>A0A9D4ARD0_9SAUR</name>
<protein>
    <submittedName>
        <fullName evidence="1">Uncharacterized protein</fullName>
    </submittedName>
</protein>
<gene>
    <name evidence="1" type="ORF">KIL84_023024</name>
</gene>
<reference evidence="1" key="1">
    <citation type="submission" date="2021-09" db="EMBL/GenBank/DDBJ databases">
        <title>The genome of Mauremys mutica provides insights into the evolution of semi-aquatic lifestyle.</title>
        <authorList>
            <person name="Gong S."/>
            <person name="Gao Y."/>
        </authorList>
    </citation>
    <scope>NUCLEOTIDE SEQUENCE</scope>
    <source>
        <strain evidence="1">MM-2020</strain>
        <tissue evidence="1">Muscle</tissue>
    </source>
</reference>
<dbReference type="AlphaFoldDB" id="A0A9D4ARD0"/>